<evidence type="ECO:0000256" key="1">
    <source>
        <dbReference type="SAM" id="MobiDB-lite"/>
    </source>
</evidence>
<feature type="compositionally biased region" description="Acidic residues" evidence="1">
    <location>
        <begin position="471"/>
        <end position="482"/>
    </location>
</feature>
<proteinExistence type="predicted"/>
<evidence type="ECO:0000313" key="3">
    <source>
        <dbReference type="Proteomes" id="UP000245946"/>
    </source>
</evidence>
<reference evidence="2 3" key="1">
    <citation type="journal article" date="2018" name="Mol. Biol. Evol.">
        <title>Broad Genomic Sampling Reveals a Smut Pathogenic Ancestry of the Fungal Clade Ustilaginomycotina.</title>
        <authorList>
            <person name="Kijpornyongpan T."/>
            <person name="Mondo S.J."/>
            <person name="Barry K."/>
            <person name="Sandor L."/>
            <person name="Lee J."/>
            <person name="Lipzen A."/>
            <person name="Pangilinan J."/>
            <person name="LaButti K."/>
            <person name="Hainaut M."/>
            <person name="Henrissat B."/>
            <person name="Grigoriev I.V."/>
            <person name="Spatafora J.W."/>
            <person name="Aime M.C."/>
        </authorList>
    </citation>
    <scope>NUCLEOTIDE SEQUENCE [LARGE SCALE GENOMIC DNA]</scope>
    <source>
        <strain evidence="2 3">MCA 4186</strain>
    </source>
</reference>
<feature type="region of interest" description="Disordered" evidence="1">
    <location>
        <begin position="1"/>
        <end position="24"/>
    </location>
</feature>
<dbReference type="GeneID" id="37269053"/>
<accession>A0A316ZJ43</accession>
<protein>
    <submittedName>
        <fullName evidence="2">Uncharacterized protein</fullName>
    </submittedName>
</protein>
<name>A0A316ZJ43_9BASI</name>
<evidence type="ECO:0000313" key="2">
    <source>
        <dbReference type="EMBL" id="PWO00284.1"/>
    </source>
</evidence>
<gene>
    <name evidence="2" type="ORF">FA09DRAFT_327747</name>
</gene>
<dbReference type="AlphaFoldDB" id="A0A316ZJ43"/>
<feature type="compositionally biased region" description="Low complexity" evidence="1">
    <location>
        <begin position="1"/>
        <end position="19"/>
    </location>
</feature>
<sequence length="488" mass="51816">MQALRSFFAPPASAPLPAADQAKPRRRTALVQHIEVIGGAAASGPGSSAPLPPRLQSAVSAAATPLVLSPPRLPAELRLLIVAAALAELLAAPPSPARHHAILSLALAERAALALVLSTLLRTPHLRGTGAVEGLERVMRKAIYREAARGTRRLVVSSAQQQAAHGGDRHAGLFAASSSAQAFASQIAAPLASLLGQLVALQSLVLAAPPRALLTHVPPSLAELTCTGSVYGSDVLPLLFSRPTPLRRLTLLGPRLYLPAATLRLLAAQPQLAEVTLFLPRRDVDVGVLLQSASLRSVTIVAHETKGTTGYRGGLEGRLQTLTRRKGAGAVQVRLVTVRSAVGRRLQQQAAQGSASAGRTRDAQASVALNAPQHADPSLQALEEWFFARCAQGLSSFDSCDAEAPEARESELVYEEREQAQVIDARFGVQCEVLQWDLEEDDEAAPPEPQESATQPPRLPPERMEALDLGSSDEEQLDDEAHDYDYLE</sequence>
<keyword evidence="3" id="KW-1185">Reference proteome</keyword>
<organism evidence="2 3">
    <name type="scientific">Tilletiopsis washingtonensis</name>
    <dbReference type="NCBI Taxonomy" id="58919"/>
    <lineage>
        <taxon>Eukaryota</taxon>
        <taxon>Fungi</taxon>
        <taxon>Dikarya</taxon>
        <taxon>Basidiomycota</taxon>
        <taxon>Ustilaginomycotina</taxon>
        <taxon>Exobasidiomycetes</taxon>
        <taxon>Entylomatales</taxon>
        <taxon>Entylomatales incertae sedis</taxon>
        <taxon>Tilletiopsis</taxon>
    </lineage>
</organism>
<dbReference type="EMBL" id="KZ819285">
    <property type="protein sequence ID" value="PWO00284.1"/>
    <property type="molecule type" value="Genomic_DNA"/>
</dbReference>
<dbReference type="RefSeq" id="XP_025600562.1">
    <property type="nucleotide sequence ID" value="XM_025741509.1"/>
</dbReference>
<dbReference type="Proteomes" id="UP000245946">
    <property type="component" value="Unassembled WGS sequence"/>
</dbReference>
<feature type="region of interest" description="Disordered" evidence="1">
    <location>
        <begin position="437"/>
        <end position="488"/>
    </location>
</feature>